<evidence type="ECO:0000313" key="12">
    <source>
        <dbReference type="Proteomes" id="UP000001556"/>
    </source>
</evidence>
<dbReference type="InterPro" id="IPR009000">
    <property type="entry name" value="Transl_B-barrel_sf"/>
</dbReference>
<dbReference type="InterPro" id="IPR009001">
    <property type="entry name" value="Transl_elong_EF1A/Init_IF2_C"/>
</dbReference>
<dbReference type="InterPro" id="IPR015190">
    <property type="entry name" value="Elong_fac_SelB-wing-hlx_typ-2"/>
</dbReference>
<dbReference type="InterPro" id="IPR000795">
    <property type="entry name" value="T_Tr_GTP-bd_dom"/>
</dbReference>
<dbReference type="NCBIfam" id="TIGR00231">
    <property type="entry name" value="small_GTP"/>
    <property type="match status" value="1"/>
</dbReference>
<evidence type="ECO:0000256" key="8">
    <source>
        <dbReference type="ARBA" id="ARBA00031615"/>
    </source>
</evidence>
<dbReference type="RefSeq" id="WP_011878502.1">
    <property type="nucleotide sequence ID" value="NC_009253.1"/>
</dbReference>
<evidence type="ECO:0000256" key="6">
    <source>
        <dbReference type="ARBA" id="ARBA00023134"/>
    </source>
</evidence>
<name>A4J6J7_DESRM</name>
<dbReference type="GO" id="GO:0005829">
    <property type="term" value="C:cytosol"/>
    <property type="evidence" value="ECO:0007669"/>
    <property type="project" value="TreeGrafter"/>
</dbReference>
<dbReference type="PROSITE" id="PS00301">
    <property type="entry name" value="G_TR_1"/>
    <property type="match status" value="1"/>
</dbReference>
<dbReference type="GO" id="GO:0003924">
    <property type="term" value="F:GTPase activity"/>
    <property type="evidence" value="ECO:0007669"/>
    <property type="project" value="InterPro"/>
</dbReference>
<dbReference type="CDD" id="cd04171">
    <property type="entry name" value="SelB"/>
    <property type="match status" value="1"/>
</dbReference>
<dbReference type="PROSITE" id="PS50126">
    <property type="entry name" value="S1"/>
    <property type="match status" value="1"/>
</dbReference>
<dbReference type="InterPro" id="IPR036390">
    <property type="entry name" value="WH_DNA-bd_sf"/>
</dbReference>
<dbReference type="GO" id="GO:0003723">
    <property type="term" value="F:RNA binding"/>
    <property type="evidence" value="ECO:0007669"/>
    <property type="project" value="InterPro"/>
</dbReference>
<evidence type="ECO:0000256" key="4">
    <source>
        <dbReference type="ARBA" id="ARBA00022741"/>
    </source>
</evidence>
<reference evidence="11 12" key="1">
    <citation type="submission" date="2007-03" db="EMBL/GenBank/DDBJ databases">
        <title>Complete sequence of Desulfotomaculum reducens MI-1.</title>
        <authorList>
            <consortium name="US DOE Joint Genome Institute"/>
            <person name="Copeland A."/>
            <person name="Lucas S."/>
            <person name="Lapidus A."/>
            <person name="Barry K."/>
            <person name="Detter J.C."/>
            <person name="Glavina del Rio T."/>
            <person name="Hammon N."/>
            <person name="Israni S."/>
            <person name="Dalin E."/>
            <person name="Tice H."/>
            <person name="Pitluck S."/>
            <person name="Sims D."/>
            <person name="Brettin T."/>
            <person name="Bruce D."/>
            <person name="Han C."/>
            <person name="Tapia R."/>
            <person name="Schmutz J."/>
            <person name="Larimer F."/>
            <person name="Land M."/>
            <person name="Hauser L."/>
            <person name="Kyrpides N."/>
            <person name="Kim E."/>
            <person name="Tebo B.M."/>
            <person name="Richardson P."/>
        </authorList>
    </citation>
    <scope>NUCLEOTIDE SEQUENCE [LARGE SCALE GENOMIC DNA]</scope>
    <source>
        <strain evidence="11 12">MI-1</strain>
    </source>
</reference>
<gene>
    <name evidence="11" type="ordered locus">Dred_2185</name>
</gene>
<dbReference type="PRINTS" id="PR00315">
    <property type="entry name" value="ELONGATNFCT"/>
</dbReference>
<keyword evidence="11" id="KW-0251">Elongation factor</keyword>
<dbReference type="InterPro" id="IPR031157">
    <property type="entry name" value="G_TR_CS"/>
</dbReference>
<dbReference type="FunFam" id="3.40.50.300:FF:001064">
    <property type="entry name" value="Selenocysteine-specific translation elongation factor"/>
    <property type="match status" value="1"/>
</dbReference>
<dbReference type="SUPFAM" id="SSF50447">
    <property type="entry name" value="Translation proteins"/>
    <property type="match status" value="1"/>
</dbReference>
<dbReference type="GO" id="GO:0003746">
    <property type="term" value="F:translation elongation factor activity"/>
    <property type="evidence" value="ECO:0007669"/>
    <property type="project" value="UniProtKB-KW"/>
</dbReference>
<dbReference type="AlphaFoldDB" id="A4J6J7"/>
<dbReference type="CDD" id="cd15491">
    <property type="entry name" value="selB_III"/>
    <property type="match status" value="1"/>
</dbReference>
<dbReference type="InterPro" id="IPR004161">
    <property type="entry name" value="EFTu-like_2"/>
</dbReference>
<dbReference type="KEGG" id="drm:Dred_2185"/>
<keyword evidence="12" id="KW-1185">Reference proteome</keyword>
<dbReference type="PANTHER" id="PTHR43721:SF22">
    <property type="entry name" value="ELONGATION FACTOR TU, MITOCHONDRIAL"/>
    <property type="match status" value="1"/>
</dbReference>
<dbReference type="GO" id="GO:0005525">
    <property type="term" value="F:GTP binding"/>
    <property type="evidence" value="ECO:0007669"/>
    <property type="project" value="UniProtKB-KW"/>
</dbReference>
<keyword evidence="6" id="KW-0342">GTP-binding</keyword>
<dbReference type="eggNOG" id="COG3276">
    <property type="taxonomic scope" value="Bacteria"/>
</dbReference>
<dbReference type="InterPro" id="IPR003029">
    <property type="entry name" value="S1_domain"/>
</dbReference>
<dbReference type="EMBL" id="CP000612">
    <property type="protein sequence ID" value="ABO50700.1"/>
    <property type="molecule type" value="Genomic_DNA"/>
</dbReference>
<organism evidence="11 12">
    <name type="scientific">Desulforamulus reducens (strain ATCC BAA-1160 / DSM 100696 / MI-1)</name>
    <name type="common">Desulfotomaculum reducens</name>
    <dbReference type="NCBI Taxonomy" id="349161"/>
    <lineage>
        <taxon>Bacteria</taxon>
        <taxon>Bacillati</taxon>
        <taxon>Bacillota</taxon>
        <taxon>Clostridia</taxon>
        <taxon>Eubacteriales</taxon>
        <taxon>Peptococcaceae</taxon>
        <taxon>Desulforamulus</taxon>
    </lineage>
</organism>
<dbReference type="GO" id="GO:0001514">
    <property type="term" value="P:selenocysteine incorporation"/>
    <property type="evidence" value="ECO:0007669"/>
    <property type="project" value="InterPro"/>
</dbReference>
<protein>
    <recommendedName>
        <fullName evidence="2">Selenocysteine-specific elongation factor</fullName>
    </recommendedName>
    <alternativeName>
        <fullName evidence="8">SelB translation factor</fullName>
    </alternativeName>
</protein>
<dbReference type="PANTHER" id="PTHR43721">
    <property type="entry name" value="ELONGATION FACTOR TU-RELATED"/>
    <property type="match status" value="1"/>
</dbReference>
<evidence type="ECO:0000256" key="2">
    <source>
        <dbReference type="ARBA" id="ARBA00015953"/>
    </source>
</evidence>
<feature type="domain" description="S1 motif" evidence="9">
    <location>
        <begin position="194"/>
        <end position="264"/>
    </location>
</feature>
<dbReference type="CDD" id="cd03696">
    <property type="entry name" value="SelB_II"/>
    <property type="match status" value="1"/>
</dbReference>
<proteinExistence type="predicted"/>
<dbReference type="InterPro" id="IPR036388">
    <property type="entry name" value="WH-like_DNA-bd_sf"/>
</dbReference>
<dbReference type="InterPro" id="IPR057335">
    <property type="entry name" value="Beta-barrel_SelB"/>
</dbReference>
<evidence type="ECO:0000256" key="7">
    <source>
        <dbReference type="ARBA" id="ARBA00025526"/>
    </source>
</evidence>
<dbReference type="OrthoDB" id="9804504at2"/>
<evidence type="ECO:0000313" key="11">
    <source>
        <dbReference type="EMBL" id="ABO50700.1"/>
    </source>
</evidence>
<dbReference type="Proteomes" id="UP000001556">
    <property type="component" value="Chromosome"/>
</dbReference>
<dbReference type="Pfam" id="PF00009">
    <property type="entry name" value="GTP_EFTU"/>
    <property type="match status" value="1"/>
</dbReference>
<comment type="subcellular location">
    <subcellularLocation>
        <location evidence="1">Cytoplasm</location>
    </subcellularLocation>
</comment>
<dbReference type="SUPFAM" id="SSF52540">
    <property type="entry name" value="P-loop containing nucleoside triphosphate hydrolases"/>
    <property type="match status" value="1"/>
</dbReference>
<dbReference type="InterPro" id="IPR005225">
    <property type="entry name" value="Small_GTP-bd"/>
</dbReference>
<dbReference type="HOGENOM" id="CLU_023030_3_0_9"/>
<evidence type="ECO:0000256" key="3">
    <source>
        <dbReference type="ARBA" id="ARBA00022490"/>
    </source>
</evidence>
<sequence length="635" mass="71692">MKHIIIGTAGHVDHGKTLLIKTLTGMDTDRLKEEKERGISIELGFAQLKLPSGKQAGIVDVPGHEKFIKNMLAGVGGIDLVLLVIAADEGVMPQTKEHVDIIQLLQVKKGIVVLTKIDMVDEEWLSLVTEEIREYLKDTVLSEAPVVPVSSTTKQGIPQLLDLIDQFVDDTEERNSSGKLRLPIDRVFSVTGFGTVVTGTLLSGRVSTGDTVEIMPLGTVSRVRSIQVHGKKVEQARAGQRTAVNIIGVEVEEVKRGSVLVTPNSVEPSHRMDVKFLLLESAEKPLKNRARVRLYLGTDEILGRVRLLDREEIEPNQEAYVQLELEERGIAGKGDRFVIRSYSPMRTIGGGVVIEPNAPKHKRYRSEVLEGLATKEKGTPEELVNQLLAGKQGLFSPEEIIEATGLAGDDLKISIEKLQSEQQVKCIPVDKKSLYIAQFTYNKWRQEIKSMVINYHREYPLREGYPKEELRSRKFPFINNKHFQYLLQAMEIDGLLKLHDKTLALAEFTGELSGSQQKLVQDMICAIQEGNFQPPSWVEVVKKFRLKDAESQEYLQYFLRTGQLVKLSDDELYYTADRYQQAKTKIVEYLKENKEISVAQTRDLLKTSRKFTLPLLETMDRERLTRRVGDNRVLV</sequence>
<dbReference type="Pfam" id="PF09106">
    <property type="entry name" value="WHD_2nd_SelB"/>
    <property type="match status" value="1"/>
</dbReference>
<dbReference type="Pfam" id="PF25461">
    <property type="entry name" value="Beta-barrel_SelB"/>
    <property type="match status" value="1"/>
</dbReference>
<dbReference type="Pfam" id="PF03144">
    <property type="entry name" value="GTP_EFTU_D2"/>
    <property type="match status" value="1"/>
</dbReference>
<dbReference type="STRING" id="349161.Dred_2185"/>
<keyword evidence="4" id="KW-0547">Nucleotide-binding</keyword>
<feature type="domain" description="Tr-type G" evidence="10">
    <location>
        <begin position="1"/>
        <end position="176"/>
    </location>
</feature>
<keyword evidence="5" id="KW-0648">Protein biosynthesis</keyword>
<dbReference type="InterPro" id="IPR050055">
    <property type="entry name" value="EF-Tu_GTPase"/>
</dbReference>
<dbReference type="Pfam" id="PF09107">
    <property type="entry name" value="WHD_3rd_SelB"/>
    <property type="match status" value="1"/>
</dbReference>
<dbReference type="SUPFAM" id="SSF46785">
    <property type="entry name" value="Winged helix' DNA-binding domain"/>
    <property type="match status" value="3"/>
</dbReference>
<dbReference type="InterPro" id="IPR004535">
    <property type="entry name" value="Transl_elong_SelB"/>
</dbReference>
<accession>A4J6J7</accession>
<evidence type="ECO:0000259" key="10">
    <source>
        <dbReference type="PROSITE" id="PS51722"/>
    </source>
</evidence>
<keyword evidence="3" id="KW-0963">Cytoplasm</keyword>
<dbReference type="InterPro" id="IPR015191">
    <property type="entry name" value="SelB_WHD4"/>
</dbReference>
<evidence type="ECO:0000259" key="9">
    <source>
        <dbReference type="PROSITE" id="PS50126"/>
    </source>
</evidence>
<evidence type="ECO:0000256" key="1">
    <source>
        <dbReference type="ARBA" id="ARBA00004496"/>
    </source>
</evidence>
<dbReference type="Gene3D" id="3.40.50.300">
    <property type="entry name" value="P-loop containing nucleotide triphosphate hydrolases"/>
    <property type="match status" value="1"/>
</dbReference>
<comment type="function">
    <text evidence="7">Translation factor necessary for the incorporation of selenocysteine into proteins. It probably replaces EF-Tu for the insertion of selenocysteine directed by the UGA codon. SelB binds GTP and GDP.</text>
</comment>
<dbReference type="Gene3D" id="1.10.10.2770">
    <property type="match status" value="1"/>
</dbReference>
<dbReference type="SUPFAM" id="SSF50465">
    <property type="entry name" value="EF-Tu/eEF-1alpha/eIF2-gamma C-terminal domain"/>
    <property type="match status" value="1"/>
</dbReference>
<dbReference type="Gene3D" id="1.10.10.10">
    <property type="entry name" value="Winged helix-like DNA-binding domain superfamily/Winged helix DNA-binding domain"/>
    <property type="match status" value="1"/>
</dbReference>
<dbReference type="PROSITE" id="PS51722">
    <property type="entry name" value="G_TR_2"/>
    <property type="match status" value="1"/>
</dbReference>
<dbReference type="Gene3D" id="2.40.30.10">
    <property type="entry name" value="Translation factors"/>
    <property type="match status" value="2"/>
</dbReference>
<evidence type="ECO:0000256" key="5">
    <source>
        <dbReference type="ARBA" id="ARBA00022917"/>
    </source>
</evidence>
<dbReference type="InterPro" id="IPR027417">
    <property type="entry name" value="P-loop_NTPase"/>
</dbReference>
<dbReference type="NCBIfam" id="TIGR00475">
    <property type="entry name" value="selB"/>
    <property type="match status" value="1"/>
</dbReference>